<dbReference type="EMBL" id="FOKU01000005">
    <property type="protein sequence ID" value="SFC06910.1"/>
    <property type="molecule type" value="Genomic_DNA"/>
</dbReference>
<evidence type="ECO:0000313" key="4">
    <source>
        <dbReference type="Proteomes" id="UP000184031"/>
    </source>
</evidence>
<keyword evidence="5" id="KW-1185">Reference proteome</keyword>
<accession>A0A1M6YA78</accession>
<organism evidence="3 4">
    <name type="scientific">Flagellimonas taeanensis</name>
    <dbReference type="NCBI Taxonomy" id="1005926"/>
    <lineage>
        <taxon>Bacteria</taxon>
        <taxon>Pseudomonadati</taxon>
        <taxon>Bacteroidota</taxon>
        <taxon>Flavobacteriia</taxon>
        <taxon>Flavobacteriales</taxon>
        <taxon>Flavobacteriaceae</taxon>
        <taxon>Flagellimonas</taxon>
    </lineage>
</organism>
<proteinExistence type="predicted"/>
<evidence type="ECO:0000313" key="2">
    <source>
        <dbReference type="EMBL" id="SFC06910.1"/>
    </source>
</evidence>
<name>A0A1M6YA78_9FLAO</name>
<dbReference type="RefSeq" id="WP_072880889.1">
    <property type="nucleotide sequence ID" value="NZ_FOKU01000005.1"/>
</dbReference>
<feature type="signal peptide" evidence="1">
    <location>
        <begin position="1"/>
        <end position="21"/>
    </location>
</feature>
<gene>
    <name evidence="2" type="ORF">SAMN04487891_105193</name>
    <name evidence="3" type="ORF">SAMN05216293_2796</name>
</gene>
<dbReference type="Proteomes" id="UP000184031">
    <property type="component" value="Unassembled WGS sequence"/>
</dbReference>
<dbReference type="EMBL" id="FRAT01000007">
    <property type="protein sequence ID" value="SHL15063.1"/>
    <property type="molecule type" value="Genomic_DNA"/>
</dbReference>
<feature type="chain" id="PRO_5009922780" evidence="1">
    <location>
        <begin position="22"/>
        <end position="147"/>
    </location>
</feature>
<keyword evidence="1" id="KW-0732">Signal</keyword>
<dbReference type="AlphaFoldDB" id="A0A1M6YA78"/>
<evidence type="ECO:0000313" key="3">
    <source>
        <dbReference type="EMBL" id="SHL15063.1"/>
    </source>
</evidence>
<evidence type="ECO:0000313" key="5">
    <source>
        <dbReference type="Proteomes" id="UP000198940"/>
    </source>
</evidence>
<sequence>MKHTEFFIMLLALTFSTVMVAQEKGTEAPELDRDSYYEQRAREDAEYEQALEMRNEEDEKDFWKDQDKYEKDLRKRDKKAYKAYMKGKRDAYAEHAAHCDNHCHHSDHYHRQAQIYYTYHEYHYPRSSTVVQSRVRVATPRVGLSIF</sequence>
<evidence type="ECO:0000256" key="1">
    <source>
        <dbReference type="SAM" id="SignalP"/>
    </source>
</evidence>
<comment type="caution">
    <text evidence="3">The sequence shown here is derived from an EMBL/GenBank/DDBJ whole genome shotgun (WGS) entry which is preliminary data.</text>
</comment>
<dbReference type="OrthoDB" id="1203055at2"/>
<dbReference type="Proteomes" id="UP000198940">
    <property type="component" value="Unassembled WGS sequence"/>
</dbReference>
<reference evidence="3 4" key="1">
    <citation type="submission" date="2016-11" db="EMBL/GenBank/DDBJ databases">
        <authorList>
            <person name="Varghese N."/>
            <person name="Submissions S."/>
        </authorList>
    </citation>
    <scope>NUCLEOTIDE SEQUENCE [LARGE SCALE GENOMIC DNA]</scope>
    <source>
        <strain evidence="3 4">CGMCC 1.12174</strain>
        <strain evidence="2 5">DSM 26351</strain>
    </source>
</reference>
<protein>
    <submittedName>
        <fullName evidence="3">Uncharacterized protein</fullName>
    </submittedName>
</protein>